<evidence type="ECO:0000313" key="1">
    <source>
        <dbReference type="EMBL" id="KAG6735976.1"/>
    </source>
</evidence>
<organism evidence="1 2">
    <name type="scientific">Populus tomentosa</name>
    <name type="common">Chinese white poplar</name>
    <dbReference type="NCBI Taxonomy" id="118781"/>
    <lineage>
        <taxon>Eukaryota</taxon>
        <taxon>Viridiplantae</taxon>
        <taxon>Streptophyta</taxon>
        <taxon>Embryophyta</taxon>
        <taxon>Tracheophyta</taxon>
        <taxon>Spermatophyta</taxon>
        <taxon>Magnoliopsida</taxon>
        <taxon>eudicotyledons</taxon>
        <taxon>Gunneridae</taxon>
        <taxon>Pentapetalae</taxon>
        <taxon>rosids</taxon>
        <taxon>fabids</taxon>
        <taxon>Malpighiales</taxon>
        <taxon>Salicaceae</taxon>
        <taxon>Saliceae</taxon>
        <taxon>Populus</taxon>
    </lineage>
</organism>
<proteinExistence type="predicted"/>
<comment type="caution">
    <text evidence="1">The sequence shown here is derived from an EMBL/GenBank/DDBJ whole genome shotgun (WGS) entry which is preliminary data.</text>
</comment>
<dbReference type="Proteomes" id="UP000886885">
    <property type="component" value="Unassembled WGS sequence"/>
</dbReference>
<reference evidence="1" key="1">
    <citation type="journal article" date="2020" name="bioRxiv">
        <title>Hybrid origin of Populus tomentosa Carr. identified through genome sequencing and phylogenomic analysis.</title>
        <authorList>
            <person name="An X."/>
            <person name="Gao K."/>
            <person name="Chen Z."/>
            <person name="Li J."/>
            <person name="Yang X."/>
            <person name="Yang X."/>
            <person name="Zhou J."/>
            <person name="Guo T."/>
            <person name="Zhao T."/>
            <person name="Huang S."/>
            <person name="Miao D."/>
            <person name="Khan W.U."/>
            <person name="Rao P."/>
            <person name="Ye M."/>
            <person name="Lei B."/>
            <person name="Liao W."/>
            <person name="Wang J."/>
            <person name="Ji L."/>
            <person name="Li Y."/>
            <person name="Guo B."/>
            <person name="Mustafa N.S."/>
            <person name="Li S."/>
            <person name="Yun Q."/>
            <person name="Keller S.R."/>
            <person name="Mao J."/>
            <person name="Zhang R."/>
            <person name="Strauss S.H."/>
        </authorList>
    </citation>
    <scope>NUCLEOTIDE SEQUENCE</scope>
    <source>
        <strain evidence="1">GM15</strain>
        <tissue evidence="1">Leaf</tissue>
    </source>
</reference>
<dbReference type="EMBL" id="JAAWWB010001485">
    <property type="protein sequence ID" value="KAG6735976.1"/>
    <property type="molecule type" value="Genomic_DNA"/>
</dbReference>
<gene>
    <name evidence="1" type="ORF">POTOM_061337</name>
</gene>
<dbReference type="OrthoDB" id="1932348at2759"/>
<keyword evidence="2" id="KW-1185">Reference proteome</keyword>
<protein>
    <submittedName>
        <fullName evidence="1">Uncharacterized protein</fullName>
    </submittedName>
</protein>
<name>A0A8X7XPQ6_POPTO</name>
<evidence type="ECO:0000313" key="2">
    <source>
        <dbReference type="Proteomes" id="UP000886885"/>
    </source>
</evidence>
<accession>A0A8X7XPQ6</accession>
<sequence>MFKTYNGWQPKITFIKEKNVEHVTFRANTKVKVKGVSNTRSSSTIEHVLLVDGLKYNILSQLCHKVIW</sequence>
<dbReference type="AlphaFoldDB" id="A0A8X7XPQ6"/>